<dbReference type="Proteomes" id="UP000274922">
    <property type="component" value="Unassembled WGS sequence"/>
</dbReference>
<dbReference type="Pfam" id="PF13181">
    <property type="entry name" value="TPR_8"/>
    <property type="match status" value="1"/>
</dbReference>
<dbReference type="Gene3D" id="1.25.40.10">
    <property type="entry name" value="Tetratricopeptide repeat domain"/>
    <property type="match status" value="1"/>
</dbReference>
<dbReference type="PANTHER" id="PTHR16193:SF0">
    <property type="entry name" value="TETRATRICOPEPTIDE REPEAT PROTEIN 27"/>
    <property type="match status" value="1"/>
</dbReference>
<dbReference type="PROSITE" id="PS50293">
    <property type="entry name" value="TPR_REGION"/>
    <property type="match status" value="1"/>
</dbReference>
<dbReference type="PANTHER" id="PTHR16193">
    <property type="entry name" value="TETRATRICOPEPTIDE REPEAT PROTEIN 27"/>
    <property type="match status" value="1"/>
</dbReference>
<protein>
    <submittedName>
        <fullName evidence="4">Uncharacterized protein</fullName>
    </submittedName>
</protein>
<dbReference type="STRING" id="1555241.A0A4P9XBN0"/>
<gene>
    <name evidence="4" type="ORF">CXG81DRAFT_10290</name>
</gene>
<evidence type="ECO:0000313" key="4">
    <source>
        <dbReference type="EMBL" id="RKP02813.1"/>
    </source>
</evidence>
<organism evidence="4 5">
    <name type="scientific">Caulochytrium protostelioides</name>
    <dbReference type="NCBI Taxonomy" id="1555241"/>
    <lineage>
        <taxon>Eukaryota</taxon>
        <taxon>Fungi</taxon>
        <taxon>Fungi incertae sedis</taxon>
        <taxon>Chytridiomycota</taxon>
        <taxon>Chytridiomycota incertae sedis</taxon>
        <taxon>Chytridiomycetes</taxon>
        <taxon>Caulochytriales</taxon>
        <taxon>Caulochytriaceae</taxon>
        <taxon>Caulochytrium</taxon>
    </lineage>
</organism>
<dbReference type="OrthoDB" id="1936594at2759"/>
<feature type="repeat" description="TPR" evidence="3">
    <location>
        <begin position="503"/>
        <end position="536"/>
    </location>
</feature>
<keyword evidence="1" id="KW-0677">Repeat</keyword>
<sequence>MLRALYDGSVTSAEADYPALAASIHAAIGDAPLTVAQQHQLQQAGAAALLVFMQESWTGPLLSRTMQAGADSLWDLASSSAWVEQGRQQLAVHGEFVYALTPVPLFLWLAKVLLVDEIARMPDLEGTSSWWAGRVTVVQQRLQDHVTGTLAEQANAFFQQTLATLQALEAVPPSISARLHLEIGMQHHVHGRERVAKSSYEKAAEAHEFSFHLMGAQGRRTKHQIFSVNHLVVDVESKAAAAGQTEAVTPARLELNDEILLEQITIDADQPAAATEVKKLHPIDQCILLAVCQDITDSNPEDALSSEQQKPFVRRVQESPQNWSVHTQALLIQARLESHKSRTVERAALQVQALVDQMVLDEPAAPERLEYIFCLAAPTRWELSRELGQRFVSIGAVRSGLEIFERLAMFEDMISCHQMLGETDQAKKLVQDLLAKSPTNPKYMCLMGDLEQDPSWWQQSWDASKGSFSRAMRALGSYHFREARFEEAVRCYKEAMRINPLFSNSWFIMGCAALRYDDWDEAANAFMRCVQIDADNGEAWTNLASTRLRQGRKRDAWHALREALRQQYDSFKIWENYLYVSVDLKEWQEALRAMQRIFELRWDKVTVDTAKKHVIDVEVMERMADFILADYKALLEMPAPTKAAEPSCTMQALMAKIVNKIPTAPPLWIVLANFHEALGHAGRALECWRKVWRILINQPAVDSDDAVFTNAVRLGIAYCKALQRLGPTTPEAAWTPVCADWMTQRKMAFRKLLALGRQNFDGSEIYTELEEAASAS</sequence>
<proteinExistence type="predicted"/>
<keyword evidence="2 3" id="KW-0802">TPR repeat</keyword>
<dbReference type="PROSITE" id="PS50005">
    <property type="entry name" value="TPR"/>
    <property type="match status" value="2"/>
</dbReference>
<dbReference type="InterPro" id="IPR011990">
    <property type="entry name" value="TPR-like_helical_dom_sf"/>
</dbReference>
<dbReference type="SMART" id="SM00028">
    <property type="entry name" value="TPR"/>
    <property type="match status" value="5"/>
</dbReference>
<name>A0A4P9XBN0_9FUNG</name>
<evidence type="ECO:0000313" key="5">
    <source>
        <dbReference type="Proteomes" id="UP000274922"/>
    </source>
</evidence>
<dbReference type="EMBL" id="ML014134">
    <property type="protein sequence ID" value="RKP02813.1"/>
    <property type="molecule type" value="Genomic_DNA"/>
</dbReference>
<dbReference type="InterPro" id="IPR044244">
    <property type="entry name" value="TTC27/Emw1"/>
</dbReference>
<keyword evidence="5" id="KW-1185">Reference proteome</keyword>
<dbReference type="SUPFAM" id="SSF48452">
    <property type="entry name" value="TPR-like"/>
    <property type="match status" value="2"/>
</dbReference>
<dbReference type="Pfam" id="PF13432">
    <property type="entry name" value="TPR_16"/>
    <property type="match status" value="1"/>
</dbReference>
<reference evidence="5" key="1">
    <citation type="journal article" date="2018" name="Nat. Microbiol.">
        <title>Leveraging single-cell genomics to expand the fungal tree of life.</title>
        <authorList>
            <person name="Ahrendt S.R."/>
            <person name="Quandt C.A."/>
            <person name="Ciobanu D."/>
            <person name="Clum A."/>
            <person name="Salamov A."/>
            <person name="Andreopoulos B."/>
            <person name="Cheng J.F."/>
            <person name="Woyke T."/>
            <person name="Pelin A."/>
            <person name="Henrissat B."/>
            <person name="Reynolds N.K."/>
            <person name="Benny G.L."/>
            <person name="Smith M.E."/>
            <person name="James T.Y."/>
            <person name="Grigoriev I.V."/>
        </authorList>
    </citation>
    <scope>NUCLEOTIDE SEQUENCE [LARGE SCALE GENOMIC DNA]</scope>
    <source>
        <strain evidence="5">ATCC 52028</strain>
    </source>
</reference>
<evidence type="ECO:0000256" key="2">
    <source>
        <dbReference type="ARBA" id="ARBA00022803"/>
    </source>
</evidence>
<dbReference type="InterPro" id="IPR019734">
    <property type="entry name" value="TPR_rpt"/>
</dbReference>
<accession>A0A4P9XBN0</accession>
<feature type="repeat" description="TPR" evidence="3">
    <location>
        <begin position="469"/>
        <end position="502"/>
    </location>
</feature>
<dbReference type="AlphaFoldDB" id="A0A4P9XBN0"/>
<evidence type="ECO:0000256" key="1">
    <source>
        <dbReference type="ARBA" id="ARBA00022737"/>
    </source>
</evidence>
<evidence type="ECO:0000256" key="3">
    <source>
        <dbReference type="PROSITE-ProRule" id="PRU00339"/>
    </source>
</evidence>